<reference evidence="1 2" key="1">
    <citation type="submission" date="2016-10" db="EMBL/GenBank/DDBJ databases">
        <authorList>
            <person name="de Groot N.N."/>
        </authorList>
    </citation>
    <scope>NUCLEOTIDE SEQUENCE [LARGE SCALE GENOMIC DNA]</scope>
    <source>
        <strain evidence="1 2">CGMCC 1.12097</strain>
    </source>
</reference>
<accession>A0A1G5ZZ67</accession>
<name>A0A1G5ZZ67_9HYPH</name>
<dbReference type="RefSeq" id="WP_091586670.1">
    <property type="nucleotide sequence ID" value="NZ_FMXM01000082.1"/>
</dbReference>
<evidence type="ECO:0000313" key="2">
    <source>
        <dbReference type="Proteomes" id="UP000198588"/>
    </source>
</evidence>
<protein>
    <submittedName>
        <fullName evidence="1">Uncharacterized protein</fullName>
    </submittedName>
</protein>
<gene>
    <name evidence="1" type="ORF">SAMN02927914_06824</name>
</gene>
<dbReference type="OrthoDB" id="8909923at2"/>
<dbReference type="EMBL" id="FMXM01000082">
    <property type="protein sequence ID" value="SDB00021.1"/>
    <property type="molecule type" value="Genomic_DNA"/>
</dbReference>
<evidence type="ECO:0000313" key="1">
    <source>
        <dbReference type="EMBL" id="SDB00021.1"/>
    </source>
</evidence>
<dbReference type="Proteomes" id="UP000198588">
    <property type="component" value="Unassembled WGS sequence"/>
</dbReference>
<organism evidence="1 2">
    <name type="scientific">Mesorhizobium qingshengii</name>
    <dbReference type="NCBI Taxonomy" id="1165689"/>
    <lineage>
        <taxon>Bacteria</taxon>
        <taxon>Pseudomonadati</taxon>
        <taxon>Pseudomonadota</taxon>
        <taxon>Alphaproteobacteria</taxon>
        <taxon>Hyphomicrobiales</taxon>
        <taxon>Phyllobacteriaceae</taxon>
        <taxon>Mesorhizobium</taxon>
    </lineage>
</organism>
<dbReference type="AlphaFoldDB" id="A0A1G5ZZ67"/>
<sequence length="238" mass="27345">MGLINLSHREKQAIGAINSGELHDLVNQAISSEHLGKLSSLPLYDCGEYVATKLRYFDRALAAHRTAKSAKKREETLYFAHKTGSDLTLAFAQIKQRMEVEERASQLFFVYDLTMPPFGLTQNMQVRVSYRWRRATGDEWTSGSIVFKHKVRPRLDYHALAQPKPKRKPSARKLAENRESDLLCEWEHFERLAHWSVLDYFRAGRDGAGIPGQFEVRLGDDDRLNNFSADFWGRNVSS</sequence>
<proteinExistence type="predicted"/>